<evidence type="ECO:0000313" key="2">
    <source>
        <dbReference type="EMBL" id="NIJ59556.1"/>
    </source>
</evidence>
<dbReference type="Proteomes" id="UP001429580">
    <property type="component" value="Unassembled WGS sequence"/>
</dbReference>
<feature type="signal peptide" evidence="1">
    <location>
        <begin position="1"/>
        <end position="35"/>
    </location>
</feature>
<keyword evidence="1" id="KW-0732">Signal</keyword>
<evidence type="ECO:0000313" key="3">
    <source>
        <dbReference type="Proteomes" id="UP001429580"/>
    </source>
</evidence>
<organism evidence="2 3">
    <name type="scientific">Pseudochelatococcus lubricantis</name>
    <dbReference type="NCBI Taxonomy" id="1538102"/>
    <lineage>
        <taxon>Bacteria</taxon>
        <taxon>Pseudomonadati</taxon>
        <taxon>Pseudomonadota</taxon>
        <taxon>Alphaproteobacteria</taxon>
        <taxon>Hyphomicrobiales</taxon>
        <taxon>Chelatococcaceae</taxon>
        <taxon>Pseudochelatococcus</taxon>
    </lineage>
</organism>
<protein>
    <recommendedName>
        <fullName evidence="4">Extensin</fullName>
    </recommendedName>
</protein>
<accession>A0ABX0V8T1</accession>
<keyword evidence="3" id="KW-1185">Reference proteome</keyword>
<sequence length="124" mass="12742">MTFTASVPSRIGTRAALAGALLAALATASCNTAMNAPVKPEALDGTVYAAPLNTAELSKHSCGAPIIAYRNLIDRDVRTGFLSQSVYDRIAPQIASAASTCVAGNDAAAIASLRATKRQFGYPV</sequence>
<evidence type="ECO:0008006" key="4">
    <source>
        <dbReference type="Google" id="ProtNLM"/>
    </source>
</evidence>
<reference evidence="2 3" key="1">
    <citation type="submission" date="2020-03" db="EMBL/GenBank/DDBJ databases">
        <title>Genomic Encyclopedia of Type Strains, Phase IV (KMG-IV): sequencing the most valuable type-strain genomes for metagenomic binning, comparative biology and taxonomic classification.</title>
        <authorList>
            <person name="Goeker M."/>
        </authorList>
    </citation>
    <scope>NUCLEOTIDE SEQUENCE [LARGE SCALE GENOMIC DNA]</scope>
    <source>
        <strain evidence="2 3">DSM 103870</strain>
    </source>
</reference>
<evidence type="ECO:0000256" key="1">
    <source>
        <dbReference type="SAM" id="SignalP"/>
    </source>
</evidence>
<proteinExistence type="predicted"/>
<name>A0ABX0V8T1_9HYPH</name>
<feature type="chain" id="PRO_5047268642" description="Extensin" evidence="1">
    <location>
        <begin position="36"/>
        <end position="124"/>
    </location>
</feature>
<dbReference type="EMBL" id="JAASQI010000009">
    <property type="protein sequence ID" value="NIJ59556.1"/>
    <property type="molecule type" value="Genomic_DNA"/>
</dbReference>
<dbReference type="RefSeq" id="WP_166955044.1">
    <property type="nucleotide sequence ID" value="NZ_JAASQI010000009.1"/>
</dbReference>
<comment type="caution">
    <text evidence="2">The sequence shown here is derived from an EMBL/GenBank/DDBJ whole genome shotgun (WGS) entry which is preliminary data.</text>
</comment>
<gene>
    <name evidence="2" type="ORF">FHS82_003414</name>
</gene>